<dbReference type="RefSeq" id="XP_008076517.1">
    <property type="nucleotide sequence ID" value="XM_008078326.1"/>
</dbReference>
<feature type="domain" description="Nephrocystin 3-like N-terminal" evidence="4">
    <location>
        <begin position="405"/>
        <end position="568"/>
    </location>
</feature>
<evidence type="ECO:0000259" key="4">
    <source>
        <dbReference type="Pfam" id="PF24883"/>
    </source>
</evidence>
<evidence type="ECO:0000256" key="2">
    <source>
        <dbReference type="SAM" id="MobiDB-lite"/>
    </source>
</evidence>
<dbReference type="Pfam" id="PF24883">
    <property type="entry name" value="NPHP3_N"/>
    <property type="match status" value="1"/>
</dbReference>
<evidence type="ECO:0000259" key="3">
    <source>
        <dbReference type="Pfam" id="PF22939"/>
    </source>
</evidence>
<sequence>MVASPKHFTFRKRSVGDPGSGQAGGPDALDTAVDQDNVATNSSSVRPSLRSYSNAEPVRSSTLGSFDAQLTGVPRKFSSDTQVTQLEKTAQTSGDPLGLKVLHNPQGERRVDIVFVHGLGGSSRMSWSKNHNPDLFWPLKFLPFEPDINEARLLTFGYNANFGPKSRKNKMSVLDFAKDLLYDLKYAKDESAPELEELRMGERPIIFMVHSMGGLIVKEAYMQGQNDPTYASIVKAVSSIIFLSTPHRGTNLAETLNRILQVSFINSPMQFIAELSNGSQSLQKLNEQFRHIAPKLQIVSFYETRPTKILKKTQIMVLEKDSSVLGYPGEISRPLDADHHGICKYESPDDPRYIIVRNVLKTFVGKAKPISVQKSGSSMSFEEYLSATESPERDYNFYRDQWVPGTCSWILDQQNFKSWLEDERYSPRLLWVHGNAASGKSILSAFVIDHLVQLGLPCHYFFIRFEHKKKQMLAHILRSMACQLANSIPSYAEKLRQLETAATDLKTADYRNIWQWLYKQSLFPLAINYPLYWVIDGVDEAESPESIIKVLSDLHMTAIPIRVLLVSRQTHELNSAFQKLAKHVHLGTIRTEGSQDDFLRYIHQELDVAGDDLFKEQIVSKILERARGNFLWVHLAVRRINKCHTKIDVDNALNDLPAGMEALYDRMAYFIQTQPNVNDQILAENILGWATCTQRPLSVEELSDALGNEGLLELHRTIGDLCGGFVVIDKEGKVAMVHATAREYLLHGDNEDQRITIDKRSTNNELFKRCIGRLMDPVVRNQIMRNLAPALLEYATTSWFIHLSNGSATRPDILEILVKFLRGQHILLWINVAARMKQLKTLVVASRHLADVALRLQKLGETEFLVQHQAVGIIARWATDLVKIVGKFGNNLSLNPESIYKLIPPFCPEDSAIYQQFGSKESKILRISGSANNNWDDCLTRFLLEQKVQTSAIHAAGSQIVILANKQTTGFIFIYNSVTFEEVRRITHPERVFKIQLDNMGDVLVSYGYTTTRVWKTTTGECVKIVNNPIKRPRPQSLHFLQGGKLLLAAFEDRVIRTLSLVDDKSVEWEARSHLDEKSEDDTIISAPTCSAISPGGDMIAFGYRAHPVSVWELNPPMHVAKFNMASHETDKTIQEYIVGEVIQIAWHPFSGEILGLHREGRLFRWNPYDDDDSINVNSGAYHLSLSRDGSLVATGDTVGALKVYATADLSLLYQLSSQDPILHLCFSTDSRRLYDVRGTYGNVWEPGTLVRLADSSEYPDHNSDAWSESESLAKLSLHTQQYFPRTDNLTTLAGQSIRPLYCYGTDDGIAFLCEVGRGKVCELERLTSYMPIEQIVWSEDGEVVAVADLSGRLAIKMIEKAGDDLETWHVKHGSHFMVPSQNGHIRQLLFHTTSRRVFVYTENILYAIDIDSGVMIESVLPSNMPEVKWICHPTLPNYLLGFGSVGIYVYAWDKLEQTAANTYVTSSSDQTELGYSTEPAVAGSLRRLISHVDSPDILLQIGNEASSGEMKNQYLIFKVAEIRVSSPGVTDDASAAPEKLSYTLLPDDIAARIWEPLAFFSRGRLVFLDVDRWVCTWRMPSAAKRPSAWGSEAGATGVERYYFLPRDWITSSEAQLCSITPDGTLLCPKNGDVMTVQYSKLRK</sequence>
<dbReference type="Gene3D" id="2.130.10.10">
    <property type="entry name" value="YVTN repeat-like/Quinoprotein amine dehydrogenase"/>
    <property type="match status" value="2"/>
</dbReference>
<evidence type="ECO:0000313" key="6">
    <source>
        <dbReference type="Proteomes" id="UP000016922"/>
    </source>
</evidence>
<organism evidence="5 6">
    <name type="scientific">Glarea lozoyensis (strain ATCC 20868 / MF5171)</name>
    <dbReference type="NCBI Taxonomy" id="1116229"/>
    <lineage>
        <taxon>Eukaryota</taxon>
        <taxon>Fungi</taxon>
        <taxon>Dikarya</taxon>
        <taxon>Ascomycota</taxon>
        <taxon>Pezizomycotina</taxon>
        <taxon>Leotiomycetes</taxon>
        <taxon>Helotiales</taxon>
        <taxon>Helotiaceae</taxon>
        <taxon>Glarea</taxon>
    </lineage>
</organism>
<dbReference type="eggNOG" id="KOG2029">
    <property type="taxonomic scope" value="Eukaryota"/>
</dbReference>
<feature type="region of interest" description="Disordered" evidence="2">
    <location>
        <begin position="1"/>
        <end position="59"/>
    </location>
</feature>
<dbReference type="SUPFAM" id="SSF50978">
    <property type="entry name" value="WD40 repeat-like"/>
    <property type="match status" value="2"/>
</dbReference>
<dbReference type="InterPro" id="IPR056884">
    <property type="entry name" value="NPHP3-like_N"/>
</dbReference>
<dbReference type="InterPro" id="IPR027417">
    <property type="entry name" value="P-loop_NTPase"/>
</dbReference>
<dbReference type="Pfam" id="PF22939">
    <property type="entry name" value="WHD_GPIID"/>
    <property type="match status" value="1"/>
</dbReference>
<evidence type="ECO:0000256" key="1">
    <source>
        <dbReference type="ARBA" id="ARBA00022737"/>
    </source>
</evidence>
<keyword evidence="1" id="KW-0677">Repeat</keyword>
<dbReference type="InterPro" id="IPR036322">
    <property type="entry name" value="WD40_repeat_dom_sf"/>
</dbReference>
<dbReference type="Proteomes" id="UP000016922">
    <property type="component" value="Unassembled WGS sequence"/>
</dbReference>
<dbReference type="HOGENOM" id="CLU_001384_2_0_1"/>
<dbReference type="PANTHER" id="PTHR10039">
    <property type="entry name" value="AMELOGENIN"/>
    <property type="match status" value="1"/>
</dbReference>
<evidence type="ECO:0000313" key="5">
    <source>
        <dbReference type="EMBL" id="EPE35699.1"/>
    </source>
</evidence>
<dbReference type="InterPro" id="IPR029058">
    <property type="entry name" value="AB_hydrolase_fold"/>
</dbReference>
<feature type="compositionally biased region" description="Low complexity" evidence="2">
    <location>
        <begin position="42"/>
        <end position="53"/>
    </location>
</feature>
<dbReference type="PANTHER" id="PTHR10039:SF16">
    <property type="entry name" value="GPI INOSITOL-DEACYLASE"/>
    <property type="match status" value="1"/>
</dbReference>
<proteinExistence type="predicted"/>
<keyword evidence="6" id="KW-1185">Reference proteome</keyword>
<dbReference type="EMBL" id="KE145353">
    <property type="protein sequence ID" value="EPE35699.1"/>
    <property type="molecule type" value="Genomic_DNA"/>
</dbReference>
<feature type="domain" description="GPI inositol-deacylase winged helix" evidence="3">
    <location>
        <begin position="680"/>
        <end position="750"/>
    </location>
</feature>
<protein>
    <submittedName>
        <fullName evidence="5">WD40 repeat-like protein</fullName>
    </submittedName>
</protein>
<dbReference type="Gene3D" id="3.40.50.300">
    <property type="entry name" value="P-loop containing nucleotide triphosphate hydrolases"/>
    <property type="match status" value="1"/>
</dbReference>
<dbReference type="Gene3D" id="3.40.50.1820">
    <property type="entry name" value="alpha/beta hydrolase"/>
    <property type="match status" value="1"/>
</dbReference>
<reference evidence="5 6" key="1">
    <citation type="journal article" date="2013" name="BMC Genomics">
        <title>Genomics-driven discovery of the pneumocandin biosynthetic gene cluster in the fungus Glarea lozoyensis.</title>
        <authorList>
            <person name="Chen L."/>
            <person name="Yue Q."/>
            <person name="Zhang X."/>
            <person name="Xiang M."/>
            <person name="Wang C."/>
            <person name="Li S."/>
            <person name="Che Y."/>
            <person name="Ortiz-Lopez F.J."/>
            <person name="Bills G.F."/>
            <person name="Liu X."/>
            <person name="An Z."/>
        </authorList>
    </citation>
    <scope>NUCLEOTIDE SEQUENCE [LARGE SCALE GENOMIC DNA]</scope>
    <source>
        <strain evidence="6">ATCC 20868 / MF5171</strain>
    </source>
</reference>
<dbReference type="KEGG" id="glz:GLAREA_05036"/>
<dbReference type="SUPFAM" id="SSF52540">
    <property type="entry name" value="P-loop containing nucleoside triphosphate hydrolases"/>
    <property type="match status" value="1"/>
</dbReference>
<accession>S3DF17</accession>
<dbReference type="OrthoDB" id="194358at2759"/>
<gene>
    <name evidence="5" type="ORF">GLAREA_05036</name>
</gene>
<name>S3DF17_GLAL2</name>
<dbReference type="GeneID" id="19464091"/>
<dbReference type="InterPro" id="IPR015943">
    <property type="entry name" value="WD40/YVTN_repeat-like_dom_sf"/>
</dbReference>
<dbReference type="SUPFAM" id="SSF53474">
    <property type="entry name" value="alpha/beta-Hydrolases"/>
    <property type="match status" value="1"/>
</dbReference>
<dbReference type="InterPro" id="IPR054471">
    <property type="entry name" value="GPIID_WHD"/>
</dbReference>
<dbReference type="OMA" id="HNGVCKY"/>